<dbReference type="RefSeq" id="WP_180894152.1">
    <property type="nucleotide sequence ID" value="NZ_JACCKD010000006.1"/>
</dbReference>
<protein>
    <submittedName>
        <fullName evidence="2">Acyltransferase</fullName>
    </submittedName>
</protein>
<dbReference type="Pfam" id="PF01243">
    <property type="entry name" value="PNPOx_N"/>
    <property type="match status" value="1"/>
</dbReference>
<comment type="caution">
    <text evidence="2">The sequence shown here is derived from an EMBL/GenBank/DDBJ whole genome shotgun (WGS) entry which is preliminary data.</text>
</comment>
<name>A0A838ADG8_9PSEU</name>
<reference evidence="2 3" key="1">
    <citation type="submission" date="2020-07" db="EMBL/GenBank/DDBJ databases">
        <title>Genome of Haloechinothrix sp.</title>
        <authorList>
            <person name="Tang S.-K."/>
            <person name="Yang L."/>
            <person name="Zhu W.-Y."/>
        </authorList>
    </citation>
    <scope>NUCLEOTIDE SEQUENCE [LARGE SCALE GENOMIC DNA]</scope>
    <source>
        <strain evidence="2 3">YIM 98757</strain>
    </source>
</reference>
<organism evidence="2 3">
    <name type="scientific">Haloechinothrix aidingensis</name>
    <dbReference type="NCBI Taxonomy" id="2752311"/>
    <lineage>
        <taxon>Bacteria</taxon>
        <taxon>Bacillati</taxon>
        <taxon>Actinomycetota</taxon>
        <taxon>Actinomycetes</taxon>
        <taxon>Pseudonocardiales</taxon>
        <taxon>Pseudonocardiaceae</taxon>
        <taxon>Haloechinothrix</taxon>
    </lineage>
</organism>
<dbReference type="InterPro" id="IPR011576">
    <property type="entry name" value="Pyridox_Oxase_N"/>
</dbReference>
<proteinExistence type="predicted"/>
<evidence type="ECO:0000259" key="1">
    <source>
        <dbReference type="Pfam" id="PF01243"/>
    </source>
</evidence>
<keyword evidence="2" id="KW-0012">Acyltransferase</keyword>
<dbReference type="InterPro" id="IPR012349">
    <property type="entry name" value="Split_barrel_FMN-bd"/>
</dbReference>
<dbReference type="SUPFAM" id="SSF50475">
    <property type="entry name" value="FMN-binding split barrel"/>
    <property type="match status" value="1"/>
</dbReference>
<evidence type="ECO:0000313" key="2">
    <source>
        <dbReference type="EMBL" id="MBA0127344.1"/>
    </source>
</evidence>
<dbReference type="Gene3D" id="2.30.110.10">
    <property type="entry name" value="Electron Transport, Fmn-binding Protein, Chain A"/>
    <property type="match status" value="1"/>
</dbReference>
<dbReference type="GO" id="GO:0016746">
    <property type="term" value="F:acyltransferase activity"/>
    <property type="evidence" value="ECO:0007669"/>
    <property type="project" value="UniProtKB-KW"/>
</dbReference>
<sequence length="136" mass="14944">MDISLPDLTSRGAAFARFWTEPHYCTLSTPRTGRPPHVVPVGVTLDVERGVARVICARTSDKARLVADGGERGTPVALCQMDGRRWSTLEGRALLRDDRNAVAEAEREYAERYRTPTADPARVVLEVLVTGVRGNV</sequence>
<keyword evidence="2" id="KW-0808">Transferase</keyword>
<gene>
    <name evidence="2" type="ORF">H0B56_17490</name>
</gene>
<dbReference type="EMBL" id="JACCKD010000006">
    <property type="protein sequence ID" value="MBA0127344.1"/>
    <property type="molecule type" value="Genomic_DNA"/>
</dbReference>
<keyword evidence="3" id="KW-1185">Reference proteome</keyword>
<feature type="domain" description="Pyridoxamine 5'-phosphate oxidase N-terminal" evidence="1">
    <location>
        <begin position="14"/>
        <end position="133"/>
    </location>
</feature>
<accession>A0A838ADG8</accession>
<dbReference type="Proteomes" id="UP000582974">
    <property type="component" value="Unassembled WGS sequence"/>
</dbReference>
<evidence type="ECO:0000313" key="3">
    <source>
        <dbReference type="Proteomes" id="UP000582974"/>
    </source>
</evidence>
<dbReference type="AlphaFoldDB" id="A0A838ADG8"/>